<protein>
    <recommendedName>
        <fullName evidence="2">DUF1329 domain-containing protein</fullName>
    </recommendedName>
</protein>
<dbReference type="InterPro" id="IPR010752">
    <property type="entry name" value="DUF1329"/>
</dbReference>
<accession>A0A445N0G4</accession>
<sequence length="442" mass="50511">MKMKKKENQWRFMLILISLLLVLSFPGGLIAGEVPSAEDVAFGKAALPTIEELTGGKVKEGDLINKDNMDLVKEFLTEGQTRSLEAGMVMIMANNKLKPFEGVPVSFNEATEKNRGKAFLDTKDMTVWYEKEGQLWPGGCPFPEPKTAEEVMANLKFGTVQDDLAMRGWMDYVNKDGKMYKSQGYWGYYVFTNCRKTLPPLGTWPGYEDQIYRKVTCFVTPLEAKGLGGFNIRFYNDTEKYDQGFFYHPAFKKTGRSNATTWMNNTGGTDYTYGDGFGLQDPLVDWSFNLKGIQFKLGPQLVAPKSFLDADARPVRDITYDYGEKYPRFGFAVIPIYVVEGTPKIRHVYGKKIFYISSYRYLTPGSYIKFEDIYDKQQKLWKHYCSFNGPYNEKEHYVRPDECCIMADLQSRHSTTYWVTMPINAGMNPTDCSLKSLLAKGR</sequence>
<evidence type="ECO:0008006" key="2">
    <source>
        <dbReference type="Google" id="ProtNLM"/>
    </source>
</evidence>
<organism evidence="1">
    <name type="scientific">uncultured Desulfobacterium sp</name>
    <dbReference type="NCBI Taxonomy" id="201089"/>
    <lineage>
        <taxon>Bacteria</taxon>
        <taxon>Pseudomonadati</taxon>
        <taxon>Thermodesulfobacteriota</taxon>
        <taxon>Desulfobacteria</taxon>
        <taxon>Desulfobacterales</taxon>
        <taxon>Desulfobacteriaceae</taxon>
        <taxon>Desulfobacterium</taxon>
        <taxon>environmental samples</taxon>
    </lineage>
</organism>
<evidence type="ECO:0000313" key="1">
    <source>
        <dbReference type="EMBL" id="SPD75179.1"/>
    </source>
</evidence>
<name>A0A445N0G4_9BACT</name>
<dbReference type="Gene3D" id="2.50.20.10">
    <property type="entry name" value="Lipoprotein localisation LolA/LolB/LppX"/>
    <property type="match status" value="1"/>
</dbReference>
<dbReference type="AlphaFoldDB" id="A0A445N0G4"/>
<gene>
    <name evidence="1" type="ORF">PITCH_A470008</name>
</gene>
<dbReference type="EMBL" id="OJIN01000189">
    <property type="protein sequence ID" value="SPD75179.1"/>
    <property type="molecule type" value="Genomic_DNA"/>
</dbReference>
<proteinExistence type="predicted"/>
<reference evidence="1" key="1">
    <citation type="submission" date="2018-01" db="EMBL/GenBank/DDBJ databases">
        <authorList>
            <person name="Regsiter A."/>
            <person name="William W."/>
        </authorList>
    </citation>
    <scope>NUCLEOTIDE SEQUENCE</scope>
    <source>
        <strain evidence="1">TRIP AH-1</strain>
    </source>
</reference>
<dbReference type="Pfam" id="PF07044">
    <property type="entry name" value="DUF1329"/>
    <property type="match status" value="1"/>
</dbReference>